<dbReference type="InterPro" id="IPR052512">
    <property type="entry name" value="4CMD/NDH-1_regulator"/>
</dbReference>
<sequence>MVLLVTLTEYGTANSTLNTTGQINEWSDRYNVGIEVLRQVGGENYDGPINRLSDIAPDLARFTVEFAYGDVMSRDALDLQTRQLSTVAALTALGNAQPQLKYHINGCLNVGCSPPQVIESILLSTVYAGFPAALNGVFSAREVFQERGVAFTPSSSPTGNDRYERGLQTLEQVSAGSGADVVQSLQDIAPDLARFIIEFSYGDIIARPDLDLRSKELATVALLTALGTAQPQLNVHINASLNVGASREEIVEVIQQMAVYAGFPAALNGITTAREVFANVG</sequence>
<proteinExistence type="predicted"/>
<feature type="domain" description="Carboxymuconolactone decarboxylase-like" evidence="1">
    <location>
        <begin position="57"/>
        <end position="137"/>
    </location>
</feature>
<accession>A0A6M0RJI2</accession>
<dbReference type="Proteomes" id="UP000481033">
    <property type="component" value="Unassembled WGS sequence"/>
</dbReference>
<organism evidence="2 3">
    <name type="scientific">Adonisia turfae CCMR0081</name>
    <dbReference type="NCBI Taxonomy" id="2292702"/>
    <lineage>
        <taxon>Bacteria</taxon>
        <taxon>Bacillati</taxon>
        <taxon>Cyanobacteriota</taxon>
        <taxon>Adonisia</taxon>
        <taxon>Adonisia turfae</taxon>
    </lineage>
</organism>
<dbReference type="Pfam" id="PF02627">
    <property type="entry name" value="CMD"/>
    <property type="match status" value="2"/>
</dbReference>
<dbReference type="PANTHER" id="PTHR33570">
    <property type="entry name" value="4-CARBOXYMUCONOLACTONE DECARBOXYLASE FAMILY PROTEIN"/>
    <property type="match status" value="1"/>
</dbReference>
<dbReference type="Gene3D" id="1.20.1290.10">
    <property type="entry name" value="AhpD-like"/>
    <property type="match status" value="2"/>
</dbReference>
<dbReference type="SUPFAM" id="SSF69118">
    <property type="entry name" value="AhpD-like"/>
    <property type="match status" value="1"/>
</dbReference>
<comment type="caution">
    <text evidence="2">The sequence shown here is derived from an EMBL/GenBank/DDBJ whole genome shotgun (WGS) entry which is preliminary data.</text>
</comment>
<keyword evidence="3" id="KW-1185">Reference proteome</keyword>
<dbReference type="PANTHER" id="PTHR33570:SF10">
    <property type="entry name" value="GAMMA-CARBOXYMUCONOLACTONE DECARBOXYLASE"/>
    <property type="match status" value="1"/>
</dbReference>
<dbReference type="EMBL" id="QXHD01000004">
    <property type="protein sequence ID" value="NEZ56366.1"/>
    <property type="molecule type" value="Genomic_DNA"/>
</dbReference>
<name>A0A6M0RJI2_9CYAN</name>
<evidence type="ECO:0000313" key="2">
    <source>
        <dbReference type="EMBL" id="NEZ56366.1"/>
    </source>
</evidence>
<dbReference type="GO" id="GO:0051920">
    <property type="term" value="F:peroxiredoxin activity"/>
    <property type="evidence" value="ECO:0007669"/>
    <property type="project" value="InterPro"/>
</dbReference>
<feature type="domain" description="Carboxymuconolactone decarboxylase-like" evidence="1">
    <location>
        <begin position="190"/>
        <end position="273"/>
    </location>
</feature>
<protein>
    <submittedName>
        <fullName evidence="2">Carboxymuconolactone decarboxylase family protein</fullName>
    </submittedName>
</protein>
<reference evidence="2 3" key="1">
    <citation type="journal article" date="2020" name="Microb. Ecol.">
        <title>Ecogenomics of the Marine Benthic Filamentous Cyanobacterium Adonisia.</title>
        <authorList>
            <person name="Walter J.M."/>
            <person name="Coutinho F.H."/>
            <person name="Leomil L."/>
            <person name="Hargreaves P.I."/>
            <person name="Campeao M.E."/>
            <person name="Vieira V.V."/>
            <person name="Silva B.S."/>
            <person name="Fistarol G.O."/>
            <person name="Salomon P.S."/>
            <person name="Sawabe T."/>
            <person name="Mino S."/>
            <person name="Hosokawa M."/>
            <person name="Miyashita H."/>
            <person name="Maruyama F."/>
            <person name="van Verk M.C."/>
            <person name="Dutilh B.E."/>
            <person name="Thompson C.C."/>
            <person name="Thompson F.L."/>
        </authorList>
    </citation>
    <scope>NUCLEOTIDE SEQUENCE [LARGE SCALE GENOMIC DNA]</scope>
    <source>
        <strain evidence="2 3">CCMR0081</strain>
    </source>
</reference>
<dbReference type="InterPro" id="IPR003779">
    <property type="entry name" value="CMD-like"/>
</dbReference>
<evidence type="ECO:0000259" key="1">
    <source>
        <dbReference type="Pfam" id="PF02627"/>
    </source>
</evidence>
<dbReference type="AlphaFoldDB" id="A0A6M0RJI2"/>
<gene>
    <name evidence="2" type="ORF">DXZ20_11920</name>
</gene>
<dbReference type="InterPro" id="IPR029032">
    <property type="entry name" value="AhpD-like"/>
</dbReference>
<evidence type="ECO:0000313" key="3">
    <source>
        <dbReference type="Proteomes" id="UP000481033"/>
    </source>
</evidence>